<dbReference type="EMBL" id="JAQIZT010000006">
    <property type="protein sequence ID" value="KAJ6993817.1"/>
    <property type="molecule type" value="Genomic_DNA"/>
</dbReference>
<sequence length="75" mass="8520">MLSFYIQNQWLEYVEAVSGSLLNRGSASSNVTASAIRSWCVPAQGFFILRWMPLGIISHPVVVWEWFCMIVKALL</sequence>
<proteinExistence type="predicted"/>
<comment type="caution">
    <text evidence="1">The sequence shown here is derived from an EMBL/GenBank/DDBJ whole genome shotgun (WGS) entry which is preliminary data.</text>
</comment>
<dbReference type="AlphaFoldDB" id="A0AAD6QNW2"/>
<gene>
    <name evidence="1" type="ORF">NC653_016824</name>
</gene>
<organism evidence="1 2">
    <name type="scientific">Populus alba x Populus x berolinensis</name>
    <dbReference type="NCBI Taxonomy" id="444605"/>
    <lineage>
        <taxon>Eukaryota</taxon>
        <taxon>Viridiplantae</taxon>
        <taxon>Streptophyta</taxon>
        <taxon>Embryophyta</taxon>
        <taxon>Tracheophyta</taxon>
        <taxon>Spermatophyta</taxon>
        <taxon>Magnoliopsida</taxon>
        <taxon>eudicotyledons</taxon>
        <taxon>Gunneridae</taxon>
        <taxon>Pentapetalae</taxon>
        <taxon>rosids</taxon>
        <taxon>fabids</taxon>
        <taxon>Malpighiales</taxon>
        <taxon>Salicaceae</taxon>
        <taxon>Saliceae</taxon>
        <taxon>Populus</taxon>
    </lineage>
</organism>
<protein>
    <submittedName>
        <fullName evidence="1">Uncharacterized protein</fullName>
    </submittedName>
</protein>
<evidence type="ECO:0000313" key="2">
    <source>
        <dbReference type="Proteomes" id="UP001164929"/>
    </source>
</evidence>
<dbReference type="Proteomes" id="UP001164929">
    <property type="component" value="Chromosome 6"/>
</dbReference>
<name>A0AAD6QNW2_9ROSI</name>
<keyword evidence="2" id="KW-1185">Reference proteome</keyword>
<reference evidence="1" key="1">
    <citation type="journal article" date="2023" name="Mol. Ecol. Resour.">
        <title>Chromosome-level genome assembly of a triploid poplar Populus alba 'Berolinensis'.</title>
        <authorList>
            <person name="Chen S."/>
            <person name="Yu Y."/>
            <person name="Wang X."/>
            <person name="Wang S."/>
            <person name="Zhang T."/>
            <person name="Zhou Y."/>
            <person name="He R."/>
            <person name="Meng N."/>
            <person name="Wang Y."/>
            <person name="Liu W."/>
            <person name="Liu Z."/>
            <person name="Liu J."/>
            <person name="Guo Q."/>
            <person name="Huang H."/>
            <person name="Sederoff R.R."/>
            <person name="Wang G."/>
            <person name="Qu G."/>
            <person name="Chen S."/>
        </authorList>
    </citation>
    <scope>NUCLEOTIDE SEQUENCE</scope>
    <source>
        <strain evidence="1">SC-2020</strain>
    </source>
</reference>
<evidence type="ECO:0000313" key="1">
    <source>
        <dbReference type="EMBL" id="KAJ6993817.1"/>
    </source>
</evidence>
<accession>A0AAD6QNW2</accession>